<dbReference type="PANTHER" id="PTHR24171">
    <property type="entry name" value="ANKYRIN REPEAT DOMAIN-CONTAINING PROTEIN 39-RELATED"/>
    <property type="match status" value="1"/>
</dbReference>
<dbReference type="PRINTS" id="PR01415">
    <property type="entry name" value="ANKYRIN"/>
</dbReference>
<dbReference type="Pfam" id="PF00023">
    <property type="entry name" value="Ank"/>
    <property type="match status" value="1"/>
</dbReference>
<dbReference type="CDD" id="cd14686">
    <property type="entry name" value="bZIP"/>
    <property type="match status" value="1"/>
</dbReference>
<evidence type="ECO:0000313" key="6">
    <source>
        <dbReference type="Proteomes" id="UP001152646"/>
    </source>
</evidence>
<keyword evidence="2 3" id="KW-0040">ANK repeat</keyword>
<name>A0A9W4NE45_9EURO</name>
<evidence type="ECO:0000256" key="1">
    <source>
        <dbReference type="ARBA" id="ARBA00022737"/>
    </source>
</evidence>
<feature type="repeat" description="ANK" evidence="3">
    <location>
        <begin position="272"/>
        <end position="303"/>
    </location>
</feature>
<evidence type="ECO:0008006" key="7">
    <source>
        <dbReference type="Google" id="ProtNLM"/>
    </source>
</evidence>
<organism evidence="5 6">
    <name type="scientific">Penicillium salamii</name>
    <dbReference type="NCBI Taxonomy" id="1612424"/>
    <lineage>
        <taxon>Eukaryota</taxon>
        <taxon>Fungi</taxon>
        <taxon>Dikarya</taxon>
        <taxon>Ascomycota</taxon>
        <taxon>Pezizomycotina</taxon>
        <taxon>Eurotiomycetes</taxon>
        <taxon>Eurotiomycetidae</taxon>
        <taxon>Eurotiales</taxon>
        <taxon>Aspergillaceae</taxon>
        <taxon>Penicillium</taxon>
    </lineage>
</organism>
<dbReference type="PANTHER" id="PTHR24171:SF10">
    <property type="entry name" value="ANKYRIN REPEAT DOMAIN-CONTAINING PROTEIN 29-LIKE"/>
    <property type="match status" value="1"/>
</dbReference>
<dbReference type="AlphaFoldDB" id="A0A9W4NE45"/>
<evidence type="ECO:0000256" key="3">
    <source>
        <dbReference type="PROSITE-ProRule" id="PRU00023"/>
    </source>
</evidence>
<accession>A0A9W4NE45</accession>
<reference evidence="5" key="1">
    <citation type="submission" date="2021-07" db="EMBL/GenBank/DDBJ databases">
        <authorList>
            <person name="Branca A.L. A."/>
        </authorList>
    </citation>
    <scope>NUCLEOTIDE SEQUENCE</scope>
</reference>
<keyword evidence="1" id="KW-0677">Repeat</keyword>
<dbReference type="InterPro" id="IPR002110">
    <property type="entry name" value="Ankyrin_rpt"/>
</dbReference>
<evidence type="ECO:0000256" key="2">
    <source>
        <dbReference type="ARBA" id="ARBA00023043"/>
    </source>
</evidence>
<evidence type="ECO:0000313" key="5">
    <source>
        <dbReference type="EMBL" id="CAG8365625.1"/>
    </source>
</evidence>
<gene>
    <name evidence="5" type="ORF">PSALAMII_LOCUS4344</name>
</gene>
<dbReference type="PROSITE" id="PS50297">
    <property type="entry name" value="ANK_REP_REGION"/>
    <property type="match status" value="3"/>
</dbReference>
<dbReference type="SUPFAM" id="SSF48403">
    <property type="entry name" value="Ankyrin repeat"/>
    <property type="match status" value="1"/>
</dbReference>
<feature type="compositionally biased region" description="Basic and acidic residues" evidence="4">
    <location>
        <begin position="32"/>
        <end position="44"/>
    </location>
</feature>
<protein>
    <recommendedName>
        <fullName evidence="7">BZIP domain-containing protein</fullName>
    </recommendedName>
</protein>
<feature type="region of interest" description="Disordered" evidence="4">
    <location>
        <begin position="1"/>
        <end position="104"/>
    </location>
</feature>
<sequence>MAMPSSKFLDLSGSRRPQIPIPSARQVLVQMSKEDQRRERNREAQRKHRENIKQQLGKYDRLRQNLQDLGNDTNPSTPLADLPLGQQQFFPSPSAGVSPSMHSQSMLPSLFPEIEVDQSIDPQSTEPDDPHSPLFLRSAGFAKGVYSSPSTAHDGNSSTVSSRVEDHYSMTVPPPDMCFTLDPNILSPSLEFEPNDRACDRQAFGRTLLHQAVILNSEEIVSVLLAHVADVKARDNDGRTPLHVAAALGHARVGRLLLMHGAAVTVSMADGHGLTAMHLAVQNGHASTVEALVECGADVNLRF</sequence>
<dbReference type="PROSITE" id="PS50088">
    <property type="entry name" value="ANK_REPEAT"/>
    <property type="match status" value="3"/>
</dbReference>
<feature type="repeat" description="ANK" evidence="3">
    <location>
        <begin position="237"/>
        <end position="269"/>
    </location>
</feature>
<dbReference type="OrthoDB" id="426293at2759"/>
<dbReference type="Proteomes" id="UP001152646">
    <property type="component" value="Unassembled WGS sequence"/>
</dbReference>
<evidence type="ECO:0000256" key="4">
    <source>
        <dbReference type="SAM" id="MobiDB-lite"/>
    </source>
</evidence>
<feature type="compositionally biased region" description="Polar residues" evidence="4">
    <location>
        <begin position="85"/>
        <end position="104"/>
    </location>
</feature>
<comment type="caution">
    <text evidence="5">The sequence shown here is derived from an EMBL/GenBank/DDBJ whole genome shotgun (WGS) entry which is preliminary data.</text>
</comment>
<feature type="repeat" description="ANK" evidence="3">
    <location>
        <begin position="204"/>
        <end position="236"/>
    </location>
</feature>
<feature type="compositionally biased region" description="Polar residues" evidence="4">
    <location>
        <begin position="64"/>
        <end position="77"/>
    </location>
</feature>
<dbReference type="SMART" id="SM00248">
    <property type="entry name" value="ANK"/>
    <property type="match status" value="3"/>
</dbReference>
<dbReference type="EMBL" id="CAJVPA010000166">
    <property type="protein sequence ID" value="CAG8365625.1"/>
    <property type="molecule type" value="Genomic_DNA"/>
</dbReference>
<dbReference type="Pfam" id="PF12796">
    <property type="entry name" value="Ank_2"/>
    <property type="match status" value="1"/>
</dbReference>
<proteinExistence type="predicted"/>
<dbReference type="Gene3D" id="1.25.40.20">
    <property type="entry name" value="Ankyrin repeat-containing domain"/>
    <property type="match status" value="2"/>
</dbReference>
<dbReference type="InterPro" id="IPR036770">
    <property type="entry name" value="Ankyrin_rpt-contain_sf"/>
</dbReference>